<dbReference type="InterPro" id="IPR008030">
    <property type="entry name" value="NmrA-like"/>
</dbReference>
<keyword evidence="3" id="KW-1185">Reference proteome</keyword>
<dbReference type="EMBL" id="QZFU01000023">
    <property type="protein sequence ID" value="RJO73836.1"/>
    <property type="molecule type" value="Genomic_DNA"/>
</dbReference>
<feature type="domain" description="NmrA-like" evidence="1">
    <location>
        <begin position="15"/>
        <end position="96"/>
    </location>
</feature>
<dbReference type="Proteomes" id="UP000266677">
    <property type="component" value="Unassembled WGS sequence"/>
</dbReference>
<evidence type="ECO:0000313" key="2">
    <source>
        <dbReference type="EMBL" id="RJO73836.1"/>
    </source>
</evidence>
<dbReference type="Pfam" id="PF05368">
    <property type="entry name" value="NmrA"/>
    <property type="match status" value="1"/>
</dbReference>
<protein>
    <recommendedName>
        <fullName evidence="1">NmrA-like domain-containing protein</fullName>
    </recommendedName>
</protein>
<evidence type="ECO:0000313" key="3">
    <source>
        <dbReference type="Proteomes" id="UP000266677"/>
    </source>
</evidence>
<reference evidence="2 3" key="1">
    <citation type="submission" date="2018-09" db="EMBL/GenBank/DDBJ databases">
        <title>YIM PH21274 draft genome.</title>
        <authorList>
            <person name="Miao C."/>
        </authorList>
    </citation>
    <scope>NUCLEOTIDE SEQUENCE [LARGE SCALE GENOMIC DNA]</scope>
    <source>
        <strain evidence="2 3">YIM PH 21724</strain>
    </source>
</reference>
<name>A0A3A4JUS0_9NOCA</name>
<dbReference type="InterPro" id="IPR036291">
    <property type="entry name" value="NAD(P)-bd_dom_sf"/>
</dbReference>
<dbReference type="SUPFAM" id="SSF51735">
    <property type="entry name" value="NAD(P)-binding Rossmann-fold domains"/>
    <property type="match status" value="1"/>
</dbReference>
<sequence length="141" mass="15717">MRAPRSRRSDDGALRTAAAPHINQQFIALADIAAFAALALARPDDYRGKTLELVGDVLTPPQVAAEISAAAGHRVPYIQRPIEELRRINERFAQGYEWLNKGDGSIPYVDVHELRGLHPDLMTIRTWLNRTGARMLRPLLG</sequence>
<gene>
    <name evidence="2" type="ORF">D5S18_20860</name>
</gene>
<evidence type="ECO:0000259" key="1">
    <source>
        <dbReference type="Pfam" id="PF05368"/>
    </source>
</evidence>
<proteinExistence type="predicted"/>
<dbReference type="OrthoDB" id="319724at2"/>
<dbReference type="Gene3D" id="3.40.50.720">
    <property type="entry name" value="NAD(P)-binding Rossmann-like Domain"/>
    <property type="match status" value="1"/>
</dbReference>
<accession>A0A3A4JUS0</accession>
<comment type="caution">
    <text evidence="2">The sequence shown here is derived from an EMBL/GenBank/DDBJ whole genome shotgun (WGS) entry which is preliminary data.</text>
</comment>
<dbReference type="AlphaFoldDB" id="A0A3A4JUS0"/>
<organism evidence="2 3">
    <name type="scientific">Nocardia panacis</name>
    <dbReference type="NCBI Taxonomy" id="2340916"/>
    <lineage>
        <taxon>Bacteria</taxon>
        <taxon>Bacillati</taxon>
        <taxon>Actinomycetota</taxon>
        <taxon>Actinomycetes</taxon>
        <taxon>Mycobacteriales</taxon>
        <taxon>Nocardiaceae</taxon>
        <taxon>Nocardia</taxon>
    </lineage>
</organism>